<evidence type="ECO:0000256" key="4">
    <source>
        <dbReference type="ARBA" id="ARBA00012945"/>
    </source>
</evidence>
<dbReference type="UniPathway" id="UPA00868">
    <property type="reaction ID" value="UER00840"/>
</dbReference>
<dbReference type="PANTHER" id="PTHR43416:SF5">
    <property type="entry name" value="DIHYDROLIPOYLLYSINE-RESIDUE SUCCINYLTRANSFERASE COMPONENT OF 2-OXOGLUTARATE DEHYDROGENASE COMPLEX, MITOCHONDRIAL"/>
    <property type="match status" value="1"/>
</dbReference>
<dbReference type="Pfam" id="PF02817">
    <property type="entry name" value="E3_binding"/>
    <property type="match status" value="1"/>
</dbReference>
<dbReference type="GO" id="GO:0045252">
    <property type="term" value="C:oxoglutarate dehydrogenase complex"/>
    <property type="evidence" value="ECO:0007669"/>
    <property type="project" value="UniProtKB-UniRule"/>
</dbReference>
<comment type="catalytic activity">
    <reaction evidence="10 11">
        <text>N(6)-[(R)-dihydrolipoyl]-L-lysyl-[protein] + succinyl-CoA = N(6)-[(R)-S(8)-succinyldihydrolipoyl]-L-lysyl-[protein] + CoA</text>
        <dbReference type="Rhea" id="RHEA:15213"/>
        <dbReference type="Rhea" id="RHEA-COMP:10475"/>
        <dbReference type="Rhea" id="RHEA-COMP:20092"/>
        <dbReference type="ChEBI" id="CHEBI:57287"/>
        <dbReference type="ChEBI" id="CHEBI:57292"/>
        <dbReference type="ChEBI" id="CHEBI:83100"/>
        <dbReference type="ChEBI" id="CHEBI:83120"/>
        <dbReference type="EC" id="2.3.1.61"/>
    </reaction>
</comment>
<dbReference type="FunFam" id="3.30.559.10:FF:000005">
    <property type="entry name" value="Dihydrolipoyllysine-residue succinyltransferase component of 2-oxoglutarate dehydrogenase complex"/>
    <property type="match status" value="1"/>
</dbReference>
<dbReference type="SUPFAM" id="SSF51230">
    <property type="entry name" value="Single hybrid motif"/>
    <property type="match status" value="1"/>
</dbReference>
<evidence type="ECO:0000256" key="8">
    <source>
        <dbReference type="ARBA" id="ARBA00022823"/>
    </source>
</evidence>
<evidence type="ECO:0000256" key="10">
    <source>
        <dbReference type="ARBA" id="ARBA00052761"/>
    </source>
</evidence>
<dbReference type="InterPro" id="IPR000089">
    <property type="entry name" value="Biotin_lipoyl"/>
</dbReference>
<dbReference type="InterPro" id="IPR006255">
    <property type="entry name" value="SucB"/>
</dbReference>
<dbReference type="NCBIfam" id="TIGR01347">
    <property type="entry name" value="sucB"/>
    <property type="match status" value="1"/>
</dbReference>
<dbReference type="FunFam" id="2.40.50.100:FF:000015">
    <property type="entry name" value="Dihydrolipoyllysine-residue succinyltransferase component of 2-oxoglutarate dehydrogenase complex"/>
    <property type="match status" value="1"/>
</dbReference>
<dbReference type="Gene3D" id="3.30.559.10">
    <property type="entry name" value="Chloramphenicol acetyltransferase-like domain"/>
    <property type="match status" value="1"/>
</dbReference>
<organism evidence="15">
    <name type="scientific">Erwinia amylovora ATCC BAA-2158</name>
    <dbReference type="NCBI Taxonomy" id="889211"/>
    <lineage>
        <taxon>Bacteria</taxon>
        <taxon>Pseudomonadati</taxon>
        <taxon>Pseudomonadota</taxon>
        <taxon>Gammaproteobacteria</taxon>
        <taxon>Enterobacterales</taxon>
        <taxon>Erwiniaceae</taxon>
        <taxon>Erwinia</taxon>
    </lineage>
</organism>
<evidence type="ECO:0000259" key="13">
    <source>
        <dbReference type="PROSITE" id="PS50968"/>
    </source>
</evidence>
<evidence type="ECO:0000256" key="12">
    <source>
        <dbReference type="SAM" id="MobiDB-lite"/>
    </source>
</evidence>
<protein>
    <recommendedName>
        <fullName evidence="5 11">Dihydrolipoyllysine-residue succinyltransferase component of 2-oxoglutarate dehydrogenase complex</fullName>
        <ecNumber evidence="4 11">2.3.1.61</ecNumber>
    </recommendedName>
    <alternativeName>
        <fullName evidence="11">2-oxoglutarate dehydrogenase complex component E2</fullName>
    </alternativeName>
</protein>
<dbReference type="InterPro" id="IPR004167">
    <property type="entry name" value="PSBD"/>
</dbReference>
<dbReference type="Pfam" id="PF00198">
    <property type="entry name" value="2-oxoacid_dh"/>
    <property type="match status" value="1"/>
</dbReference>
<keyword evidence="7 11" id="KW-0808">Transferase</keyword>
<evidence type="ECO:0000256" key="1">
    <source>
        <dbReference type="ARBA" id="ARBA00004052"/>
    </source>
</evidence>
<dbReference type="SUPFAM" id="SSF47005">
    <property type="entry name" value="Peripheral subunit-binding domain of 2-oxo acid dehydrogenase complex"/>
    <property type="match status" value="1"/>
</dbReference>
<dbReference type="InterPro" id="IPR036625">
    <property type="entry name" value="E3-bd_dom_sf"/>
</dbReference>
<dbReference type="PROSITE" id="PS00189">
    <property type="entry name" value="LIPOYL"/>
    <property type="match status" value="1"/>
</dbReference>
<dbReference type="SUPFAM" id="SSF52777">
    <property type="entry name" value="CoA-dependent acyltransferases"/>
    <property type="match status" value="1"/>
</dbReference>
<dbReference type="PROSITE" id="PS51826">
    <property type="entry name" value="PSBD"/>
    <property type="match status" value="1"/>
</dbReference>
<comment type="function">
    <text evidence="1 11">E2 component of the 2-oxoglutarate dehydrogenase (OGDH) complex which catalyzes the second step in the conversion of 2-oxoglutarate to succinyl-CoA and CO(2).</text>
</comment>
<evidence type="ECO:0000256" key="3">
    <source>
        <dbReference type="ARBA" id="ARBA00007317"/>
    </source>
</evidence>
<dbReference type="InterPro" id="IPR003016">
    <property type="entry name" value="2-oxoA_DH_lipoyl-BS"/>
</dbReference>
<evidence type="ECO:0000313" key="15">
    <source>
        <dbReference type="EMBL" id="CBX80020.1"/>
    </source>
</evidence>
<feature type="region of interest" description="Disordered" evidence="12">
    <location>
        <begin position="78"/>
        <end position="112"/>
    </location>
</feature>
<dbReference type="AlphaFoldDB" id="E5B334"/>
<evidence type="ECO:0000256" key="2">
    <source>
        <dbReference type="ARBA" id="ARBA00005145"/>
    </source>
</evidence>
<dbReference type="InterPro" id="IPR050537">
    <property type="entry name" value="2-oxoacid_dehydrogenase"/>
</dbReference>
<dbReference type="GO" id="GO:0033512">
    <property type="term" value="P:L-lysine catabolic process to acetyl-CoA via saccharopine"/>
    <property type="evidence" value="ECO:0007669"/>
    <property type="project" value="UniProtKB-UniRule"/>
</dbReference>
<evidence type="ECO:0000256" key="7">
    <source>
        <dbReference type="ARBA" id="ARBA00022679"/>
    </source>
</evidence>
<sequence length="406" mass="43851">MSSVDIVVPDLPESVADATVATWHKKPGDSVKRDEVLVEIETDKVVLEVPASADGVLEAILEEEGATVISRQALGRLKEGNSGGKETSAKAEANESTPAQRQTASLEEESNDALSPAIRRLIAEHSLDPAAIKGSGVGGRITREDVEKHLAQAAPATKAAPEAAEAAVPADLANRSEKRVPMTRLRKRVAERLLEAKNSTAMLTTFNEVNMQPIMALRKQYGEAFEKRHGVRLGFMSFYIKAVVEALKRYPEVNASIDGTDVVYHNYFDVSIAVSTPRGLVTPVLKDVDALSMADIEKKIKELAVKGRDGKLTVDELTGGNFTITNGGVFGSLMSTPIINPPQSAILGMHAIKDRPMAVNGQVVILPMMYLALSYDHRLIDGRESVGYLVAIKELLEDPARLLLDV</sequence>
<feature type="domain" description="Peripheral subunit-binding (PSBD)" evidence="14">
    <location>
        <begin position="113"/>
        <end position="150"/>
    </location>
</feature>
<dbReference type="Gene3D" id="2.40.50.100">
    <property type="match status" value="1"/>
</dbReference>
<dbReference type="Gene3D" id="4.10.320.10">
    <property type="entry name" value="E3-binding domain"/>
    <property type="match status" value="1"/>
</dbReference>
<accession>E5B334</accession>
<dbReference type="GO" id="GO:0005829">
    <property type="term" value="C:cytosol"/>
    <property type="evidence" value="ECO:0007669"/>
    <property type="project" value="TreeGrafter"/>
</dbReference>
<dbReference type="InterPro" id="IPR001078">
    <property type="entry name" value="2-oxoacid_DH_actylTfrase"/>
</dbReference>
<dbReference type="PROSITE" id="PS50968">
    <property type="entry name" value="BIOTINYL_LIPOYL"/>
    <property type="match status" value="1"/>
</dbReference>
<proteinExistence type="inferred from homology"/>
<evidence type="ECO:0000256" key="5">
    <source>
        <dbReference type="ARBA" id="ARBA00019511"/>
    </source>
</evidence>
<comment type="similarity">
    <text evidence="3 11">Belongs to the 2-oxoacid dehydrogenase family.</text>
</comment>
<dbReference type="EC" id="2.3.1.61" evidence="4 11"/>
<dbReference type="CDD" id="cd06849">
    <property type="entry name" value="lipoyl_domain"/>
    <property type="match status" value="1"/>
</dbReference>
<evidence type="ECO:0000256" key="11">
    <source>
        <dbReference type="RuleBase" id="RU361138"/>
    </source>
</evidence>
<evidence type="ECO:0000259" key="14">
    <source>
        <dbReference type="PROSITE" id="PS51826"/>
    </source>
</evidence>
<dbReference type="InterPro" id="IPR023213">
    <property type="entry name" value="CAT-like_dom_sf"/>
</dbReference>
<dbReference type="Pfam" id="PF00364">
    <property type="entry name" value="Biotin_lipoyl"/>
    <property type="match status" value="1"/>
</dbReference>
<dbReference type="GO" id="GO:0004149">
    <property type="term" value="F:dihydrolipoyllysine-residue succinyltransferase activity"/>
    <property type="evidence" value="ECO:0007669"/>
    <property type="project" value="UniProtKB-UniRule"/>
</dbReference>
<keyword evidence="8 11" id="KW-0450">Lipoyl</keyword>
<dbReference type="NCBIfam" id="NF004309">
    <property type="entry name" value="PRK05704.1"/>
    <property type="match status" value="1"/>
</dbReference>
<keyword evidence="6 11" id="KW-0816">Tricarboxylic acid cycle</keyword>
<dbReference type="EMBL" id="FR719189">
    <property type="protein sequence ID" value="CBX80020.1"/>
    <property type="molecule type" value="Genomic_DNA"/>
</dbReference>
<name>E5B334_ERWAM</name>
<evidence type="ECO:0000256" key="6">
    <source>
        <dbReference type="ARBA" id="ARBA00022532"/>
    </source>
</evidence>
<comment type="pathway">
    <text evidence="2 11">Amino-acid degradation; L-lysine degradation via saccharopine pathway; glutaryl-CoA from L-lysine: step 6/6.</text>
</comment>
<reference evidence="15" key="1">
    <citation type="journal article" date="2011" name="J. Bacteriol.">
        <title>Genome Sequence of an Erwinia amylovora Strain with Pathogenicity Restricted to Rubus Plants.</title>
        <authorList>
            <person name="Powney R."/>
            <person name="Smits T.H."/>
            <person name="Sawbridge T."/>
            <person name="Frey B."/>
            <person name="Blom J."/>
            <person name="Frey J.E."/>
            <person name="Plummer K.M."/>
            <person name="Beer S.V."/>
            <person name="Luck J."/>
            <person name="Duffy B."/>
            <person name="Rodoni B."/>
        </authorList>
    </citation>
    <scope>NUCLEOTIDE SEQUENCE</scope>
    <source>
        <strain evidence="15">ATCC BAA-2158</strain>
    </source>
</reference>
<comment type="cofactor">
    <cofactor evidence="11">
        <name>(R)-lipoate</name>
        <dbReference type="ChEBI" id="CHEBI:83088"/>
    </cofactor>
    <text evidence="11">Binds 1 lipoyl cofactor covalently.</text>
</comment>
<evidence type="ECO:0000256" key="9">
    <source>
        <dbReference type="ARBA" id="ARBA00023315"/>
    </source>
</evidence>
<dbReference type="InterPro" id="IPR011053">
    <property type="entry name" value="Single_hybrid_motif"/>
</dbReference>
<dbReference type="GO" id="GO:0006099">
    <property type="term" value="P:tricarboxylic acid cycle"/>
    <property type="evidence" value="ECO:0007669"/>
    <property type="project" value="UniProtKB-UniRule"/>
</dbReference>
<feature type="compositionally biased region" description="Polar residues" evidence="12">
    <location>
        <begin position="94"/>
        <end position="105"/>
    </location>
</feature>
<gene>
    <name evidence="15" type="primary">sucB</name>
    <name evidence="15" type="ORF">EAIL5_1200</name>
</gene>
<feature type="domain" description="Lipoyl-binding" evidence="13">
    <location>
        <begin position="3"/>
        <end position="78"/>
    </location>
</feature>
<dbReference type="PANTHER" id="PTHR43416">
    <property type="entry name" value="DIHYDROLIPOYLLYSINE-RESIDUE SUCCINYLTRANSFERASE COMPONENT OF 2-OXOGLUTARATE DEHYDROGENASE COMPLEX, MITOCHONDRIAL-RELATED"/>
    <property type="match status" value="1"/>
</dbReference>
<keyword evidence="9 11" id="KW-0012">Acyltransferase</keyword>